<evidence type="ECO:0000256" key="2">
    <source>
        <dbReference type="SAM" id="MobiDB-lite"/>
    </source>
</evidence>
<comment type="caution">
    <text evidence="4">The sequence shown here is derived from an EMBL/GenBank/DDBJ whole genome shotgun (WGS) entry which is preliminary data.</text>
</comment>
<dbReference type="OrthoDB" id="125363at2759"/>
<proteinExistence type="predicted"/>
<organism evidence="4 5">
    <name type="scientific">Thraustotheca clavata</name>
    <dbReference type="NCBI Taxonomy" id="74557"/>
    <lineage>
        <taxon>Eukaryota</taxon>
        <taxon>Sar</taxon>
        <taxon>Stramenopiles</taxon>
        <taxon>Oomycota</taxon>
        <taxon>Saprolegniomycetes</taxon>
        <taxon>Saprolegniales</taxon>
        <taxon>Achlyaceae</taxon>
        <taxon>Thraustotheca</taxon>
    </lineage>
</organism>
<accession>A0A1V9ZZX7</accession>
<feature type="domain" description="Calponin-homology (CH)" evidence="3">
    <location>
        <begin position="8"/>
        <end position="113"/>
    </location>
</feature>
<dbReference type="Proteomes" id="UP000243217">
    <property type="component" value="Unassembled WGS sequence"/>
</dbReference>
<sequence>MATIPLDDAILQKIYAWIDEVPLSRPKKNMGRDFSDGILTAEVIAYYFPKLVQMHNYSSANSVTQKQYNWNTLNNKVLRKLGYQLTKREIDDIVQCKAGAVEEFLSKLQIKIANYRLKRGSQQEANEPSNEPGGSSPIDKKQSELRDADAKEYRDDLLSFNKLASPISTDSYPIAISNILGGKSDTVINELRSQLNEKDTIIDEQKETIQILEQKIQKLEQLVRLKDGKIQTLVAKLRTQTKIVCVLFYLFYCVDASSTVPNILLHSMWSATLNTSTTIQVENQWIDVPNMIIHAMTAVPMTALISYSATVYPKAIDMTTQGGSAILNEQPGDEDFVAFRAVLDQFPSRQSGASTGYYQAASSLVSGYWVVQLAPGNHTISLQWKKLGSFLPAWMINPNMGSGFSGGCSLIVAAQHLALWSVQPLTPLTFYDQSNWQPIPGMSVAFNLTYNSSMRILYHLPVKPDQIPSDQVGAVVDDIEVIVAINGDNYRQTSSMFFTQAKYSQPNVLAADTSLNFGPGNYTISLLWRLNSPTGRIWRSLPTLDDGFMMGRILAVLSEAPTITSSNQIDTTILQGTSDIQWFNVGSSLTFYVSGAATNVLMTYLLPIQMLKNPYFESVNQLDAGAISARLLVDTLPYQSGSSRVASAARGNQICQGLLLLSLLPGPHTIQLQWMYQDGLDPDDVIEIMNHITAAEQRVTLSVQLDSWVNSPTISILKSIAQTQQNTPAILLQSISILDSSNATEIGPFNYQVVLSLSTDYGSISPAFILQSTRIISNTTSNLIVSGPWNDINTMLSNITFTPILNWFGNATLLVQVQDLTMYNIDQSFLSSGTTTIVVNHPAMPPSIIFPLGQTIVSEDDSTIIHGLSIIGDTMSYSKSGTISQNIILSLTVSNGLISLNTTTNLVILLGSGIRDSVLQLSGNITDVNAAISTIQYTPDRDFNSLQHSESLDITVLDTLTSLRTSTSWPVIVTDKNDPATIDVSQLQVNLKGFVLKNSNLAAVVYLRLQVFSSLGQISMVPTLGTTFLTSTPPSKILTLKGTVDVLTQTLSTLTYIRSASYFGNDVISVEISSEEVFARSELSFLQIGLVNISAQGKDLPEKYLT</sequence>
<dbReference type="Pfam" id="PF06294">
    <property type="entry name" value="CH_2"/>
    <property type="match status" value="1"/>
</dbReference>
<name>A0A1V9ZZX7_9STRA</name>
<dbReference type="InterPro" id="IPR001715">
    <property type="entry name" value="CH_dom"/>
</dbReference>
<dbReference type="InterPro" id="IPR036872">
    <property type="entry name" value="CH_dom_sf"/>
</dbReference>
<keyword evidence="1" id="KW-0175">Coiled coil</keyword>
<dbReference type="InterPro" id="IPR010441">
    <property type="entry name" value="CH_2"/>
</dbReference>
<reference evidence="4 5" key="1">
    <citation type="journal article" date="2014" name="Genome Biol. Evol.">
        <title>The secreted proteins of Achlya hypogyna and Thraustotheca clavata identify the ancestral oomycete secretome and reveal gene acquisitions by horizontal gene transfer.</title>
        <authorList>
            <person name="Misner I."/>
            <person name="Blouin N."/>
            <person name="Leonard G."/>
            <person name="Richards T.A."/>
            <person name="Lane C.E."/>
        </authorList>
    </citation>
    <scope>NUCLEOTIDE SEQUENCE [LARGE SCALE GENOMIC DNA]</scope>
    <source>
        <strain evidence="4 5">ATCC 34112</strain>
    </source>
</reference>
<feature type="region of interest" description="Disordered" evidence="2">
    <location>
        <begin position="119"/>
        <end position="146"/>
    </location>
</feature>
<dbReference type="GO" id="GO:0005930">
    <property type="term" value="C:axoneme"/>
    <property type="evidence" value="ECO:0007669"/>
    <property type="project" value="TreeGrafter"/>
</dbReference>
<evidence type="ECO:0000313" key="4">
    <source>
        <dbReference type="EMBL" id="OQS03519.1"/>
    </source>
</evidence>
<dbReference type="GO" id="GO:0051493">
    <property type="term" value="P:regulation of cytoskeleton organization"/>
    <property type="evidence" value="ECO:0007669"/>
    <property type="project" value="TreeGrafter"/>
</dbReference>
<keyword evidence="4" id="KW-0966">Cell projection</keyword>
<keyword evidence="4" id="KW-0282">Flagellum</keyword>
<feature type="coiled-coil region" evidence="1">
    <location>
        <begin position="188"/>
        <end position="229"/>
    </location>
</feature>
<dbReference type="FunFam" id="1.10.418.10:FF:000059">
    <property type="entry name" value="RIKEN cDNA 6430531B16 gene"/>
    <property type="match status" value="1"/>
</dbReference>
<dbReference type="PROSITE" id="PS50021">
    <property type="entry name" value="CH"/>
    <property type="match status" value="1"/>
</dbReference>
<dbReference type="AlphaFoldDB" id="A0A1V9ZZX7"/>
<dbReference type="SUPFAM" id="SSF47576">
    <property type="entry name" value="Calponin-homology domain, CH-domain"/>
    <property type="match status" value="1"/>
</dbReference>
<dbReference type="PANTHER" id="PTHR12509">
    <property type="entry name" value="SPERMATOGENESIS-ASSOCIATED 4-RELATED"/>
    <property type="match status" value="1"/>
</dbReference>
<keyword evidence="4" id="KW-0969">Cilium</keyword>
<dbReference type="EMBL" id="JNBS01000860">
    <property type="protein sequence ID" value="OQS03519.1"/>
    <property type="molecule type" value="Genomic_DNA"/>
</dbReference>
<dbReference type="Gene3D" id="1.10.418.10">
    <property type="entry name" value="Calponin-like domain"/>
    <property type="match status" value="1"/>
</dbReference>
<keyword evidence="5" id="KW-1185">Reference proteome</keyword>
<evidence type="ECO:0000256" key="1">
    <source>
        <dbReference type="SAM" id="Coils"/>
    </source>
</evidence>
<dbReference type="STRING" id="74557.A0A1V9ZZX7"/>
<dbReference type="InterPro" id="IPR052111">
    <property type="entry name" value="Spermatogenesis_Ciliary_MAP"/>
</dbReference>
<dbReference type="PANTHER" id="PTHR12509:SF9">
    <property type="entry name" value="SPERM FLAGELLAR PROTEIN 1 ISOFORM X1"/>
    <property type="match status" value="1"/>
</dbReference>
<evidence type="ECO:0000313" key="5">
    <source>
        <dbReference type="Proteomes" id="UP000243217"/>
    </source>
</evidence>
<evidence type="ECO:0000259" key="3">
    <source>
        <dbReference type="PROSITE" id="PS50021"/>
    </source>
</evidence>
<gene>
    <name evidence="4" type="ORF">THRCLA_04165</name>
</gene>
<feature type="compositionally biased region" description="Polar residues" evidence="2">
    <location>
        <begin position="120"/>
        <end position="133"/>
    </location>
</feature>
<protein>
    <submittedName>
        <fullName evidence="4">Sporangia induced sperm flagellar protein</fullName>
    </submittedName>
</protein>
<dbReference type="GO" id="GO:0008017">
    <property type="term" value="F:microtubule binding"/>
    <property type="evidence" value="ECO:0007669"/>
    <property type="project" value="TreeGrafter"/>
</dbReference>